<dbReference type="Proteomes" id="UP000053593">
    <property type="component" value="Unassembled WGS sequence"/>
</dbReference>
<evidence type="ECO:0000256" key="4">
    <source>
        <dbReference type="ARBA" id="ARBA00022679"/>
    </source>
</evidence>
<feature type="compositionally biased region" description="Basic and acidic residues" evidence="7">
    <location>
        <begin position="315"/>
        <end position="327"/>
    </location>
</feature>
<keyword evidence="4" id="KW-0808">Transferase</keyword>
<dbReference type="GO" id="GO:0000215">
    <property type="term" value="F:tRNA 2'-phosphotransferase activity"/>
    <property type="evidence" value="ECO:0007669"/>
    <property type="project" value="UniProtKB-EC"/>
</dbReference>
<evidence type="ECO:0000256" key="2">
    <source>
        <dbReference type="ARBA" id="ARBA00009836"/>
    </source>
</evidence>
<evidence type="ECO:0000256" key="7">
    <source>
        <dbReference type="SAM" id="MobiDB-lite"/>
    </source>
</evidence>
<dbReference type="SUPFAM" id="SSF56399">
    <property type="entry name" value="ADP-ribosylation"/>
    <property type="match status" value="1"/>
</dbReference>
<dbReference type="EMBL" id="KN834769">
    <property type="protein sequence ID" value="KIK62005.1"/>
    <property type="molecule type" value="Genomic_DNA"/>
</dbReference>
<evidence type="ECO:0000256" key="1">
    <source>
        <dbReference type="ARBA" id="ARBA00003343"/>
    </source>
</evidence>
<dbReference type="Pfam" id="PF01885">
    <property type="entry name" value="PTS_2-RNA"/>
    <property type="match status" value="1"/>
</dbReference>
<dbReference type="Gene3D" id="3.20.170.30">
    <property type="match status" value="1"/>
</dbReference>
<feature type="compositionally biased region" description="Low complexity" evidence="7">
    <location>
        <begin position="1"/>
        <end position="10"/>
    </location>
</feature>
<proteinExistence type="inferred from homology"/>
<dbReference type="OrthoDB" id="419694at2759"/>
<keyword evidence="5" id="KW-0520">NAD</keyword>
<sequence>MQSNTNNRGGSSRGRGRGTSSKLRGLPKDTPAVQLSKTLSWLLRHGAQSEGLAMRPDGYVRVADLLDNSRIKATTLTFRGLQDIVQKDSKQRYSLVRESESEEGIDEEDPHEWWIKANQGHSIKNVQLTLKPILTIDDIPSRTAVHGTTKAAWKLISTQGLSKMSRNHIHLAQGVSGDRGHAVISGMRSSCDILIYINIPLALASDIKFYLSDNGVVLTEGNERGFLEPKFFSYVEQVTRGTSGGGKGKGPTLGKREVIPGWEEGREERFGLGETETVSETQTAGTSASVPATSTLVAGVDSEHGEGGTSGRSVGLEEKLGEIDIRR</sequence>
<evidence type="ECO:0000313" key="8">
    <source>
        <dbReference type="EMBL" id="KIK62005.1"/>
    </source>
</evidence>
<evidence type="ECO:0000256" key="3">
    <source>
        <dbReference type="ARBA" id="ARBA00012007"/>
    </source>
</evidence>
<evidence type="ECO:0000256" key="6">
    <source>
        <dbReference type="ARBA" id="ARBA00047949"/>
    </source>
</evidence>
<feature type="compositionally biased region" description="Polar residues" evidence="7">
    <location>
        <begin position="278"/>
        <end position="296"/>
    </location>
</feature>
<comment type="similarity">
    <text evidence="2">Belongs to the KptA/TPT1 family.</text>
</comment>
<protein>
    <recommendedName>
        <fullName evidence="3">2'-phosphotransferase</fullName>
        <ecNumber evidence="3">2.7.1.160</ecNumber>
    </recommendedName>
</protein>
<dbReference type="PANTHER" id="PTHR12684:SF2">
    <property type="entry name" value="TRNA 2'-PHOSPHOTRANSFERASE 1"/>
    <property type="match status" value="1"/>
</dbReference>
<dbReference type="PANTHER" id="PTHR12684">
    <property type="entry name" value="PUTATIVE PHOSPHOTRANSFERASE"/>
    <property type="match status" value="1"/>
</dbReference>
<keyword evidence="9" id="KW-1185">Reference proteome</keyword>
<name>A0A0D0BE52_9AGAR</name>
<reference evidence="8 9" key="1">
    <citation type="submission" date="2014-04" db="EMBL/GenBank/DDBJ databases">
        <title>Evolutionary Origins and Diversification of the Mycorrhizal Mutualists.</title>
        <authorList>
            <consortium name="DOE Joint Genome Institute"/>
            <consortium name="Mycorrhizal Genomics Consortium"/>
            <person name="Kohler A."/>
            <person name="Kuo A."/>
            <person name="Nagy L.G."/>
            <person name="Floudas D."/>
            <person name="Copeland A."/>
            <person name="Barry K.W."/>
            <person name="Cichocki N."/>
            <person name="Veneault-Fourrey C."/>
            <person name="LaButti K."/>
            <person name="Lindquist E.A."/>
            <person name="Lipzen A."/>
            <person name="Lundell T."/>
            <person name="Morin E."/>
            <person name="Murat C."/>
            <person name="Riley R."/>
            <person name="Ohm R."/>
            <person name="Sun H."/>
            <person name="Tunlid A."/>
            <person name="Henrissat B."/>
            <person name="Grigoriev I.V."/>
            <person name="Hibbett D.S."/>
            <person name="Martin F."/>
        </authorList>
    </citation>
    <scope>NUCLEOTIDE SEQUENCE [LARGE SCALE GENOMIC DNA]</scope>
    <source>
        <strain evidence="8 9">FD-317 M1</strain>
    </source>
</reference>
<organism evidence="8 9">
    <name type="scientific">Collybiopsis luxurians FD-317 M1</name>
    <dbReference type="NCBI Taxonomy" id="944289"/>
    <lineage>
        <taxon>Eukaryota</taxon>
        <taxon>Fungi</taxon>
        <taxon>Dikarya</taxon>
        <taxon>Basidiomycota</taxon>
        <taxon>Agaricomycotina</taxon>
        <taxon>Agaricomycetes</taxon>
        <taxon>Agaricomycetidae</taxon>
        <taxon>Agaricales</taxon>
        <taxon>Marasmiineae</taxon>
        <taxon>Omphalotaceae</taxon>
        <taxon>Collybiopsis</taxon>
        <taxon>Collybiopsis luxurians</taxon>
    </lineage>
</organism>
<comment type="catalytic activity">
    <reaction evidence="6">
        <text>2'-phospho-[ligated tRNA] + NAD(+) = mature tRNA + ADP-alpha-D-ribose 1'',2''-cyclic phosphate + nicotinamide</text>
        <dbReference type="Rhea" id="RHEA:23324"/>
        <dbReference type="Rhea" id="RHEA-COMP:11106"/>
        <dbReference type="Rhea" id="RHEA-COMP:11107"/>
        <dbReference type="ChEBI" id="CHEBI:17154"/>
        <dbReference type="ChEBI" id="CHEBI:57540"/>
        <dbReference type="ChEBI" id="CHEBI:76596"/>
        <dbReference type="ChEBI" id="CHEBI:82883"/>
        <dbReference type="ChEBI" id="CHEBI:85027"/>
        <dbReference type="EC" id="2.7.1.160"/>
    </reaction>
</comment>
<dbReference type="GO" id="GO:0006388">
    <property type="term" value="P:tRNA splicing, via endonucleolytic cleavage and ligation"/>
    <property type="evidence" value="ECO:0007669"/>
    <property type="project" value="TreeGrafter"/>
</dbReference>
<comment type="function">
    <text evidence="1">Catalyzes the last step of tRNA splicing, the transfer of the splice junction 2'-phosphate from ligated tRNA to NAD to produce ADP-ribose 1''-2'' cyclic phosphate.</text>
</comment>
<dbReference type="InterPro" id="IPR002745">
    <property type="entry name" value="Ptrans_KptA/Tpt1"/>
</dbReference>
<dbReference type="InterPro" id="IPR042081">
    <property type="entry name" value="RNA_2'-PTrans_C"/>
</dbReference>
<accession>A0A0D0BE52</accession>
<dbReference type="EC" id="2.7.1.160" evidence="3"/>
<evidence type="ECO:0000313" key="9">
    <source>
        <dbReference type="Proteomes" id="UP000053593"/>
    </source>
</evidence>
<dbReference type="HOGENOM" id="CLU_052998_1_0_1"/>
<feature type="region of interest" description="Disordered" evidence="7">
    <location>
        <begin position="270"/>
        <end position="327"/>
    </location>
</feature>
<evidence type="ECO:0000256" key="5">
    <source>
        <dbReference type="ARBA" id="ARBA00023027"/>
    </source>
</evidence>
<dbReference type="InterPro" id="IPR042080">
    <property type="entry name" value="RNA_2'-PTrans_N"/>
</dbReference>
<dbReference type="AlphaFoldDB" id="A0A0D0BE52"/>
<feature type="region of interest" description="Disordered" evidence="7">
    <location>
        <begin position="1"/>
        <end position="29"/>
    </location>
</feature>
<dbReference type="Gene3D" id="1.10.10.970">
    <property type="entry name" value="RNA 2'-phosphotransferase, Tpt1/KptA family, N-terminal domain"/>
    <property type="match status" value="1"/>
</dbReference>
<gene>
    <name evidence="8" type="ORF">GYMLUDRAFT_42438</name>
</gene>